<dbReference type="Proteomes" id="UP000759131">
    <property type="component" value="Unassembled WGS sequence"/>
</dbReference>
<evidence type="ECO:0000256" key="2">
    <source>
        <dbReference type="SAM" id="SignalP"/>
    </source>
</evidence>
<evidence type="ECO:0000256" key="1">
    <source>
        <dbReference type="SAM" id="Phobius"/>
    </source>
</evidence>
<keyword evidence="2" id="KW-0732">Signal</keyword>
<keyword evidence="1" id="KW-0472">Membrane</keyword>
<keyword evidence="1" id="KW-0812">Transmembrane</keyword>
<protein>
    <submittedName>
        <fullName evidence="3">Uncharacterized protein</fullName>
    </submittedName>
</protein>
<accession>A0A7R9Q2L9</accession>
<sequence length="341" mass="39441">MRYFHIVNTIKQLSCVLWLALITRRAAGGQHSAPGKAWAGFEYIPQYDRRPHSQPLATSDRSFGGRRYRDRDAEDLYREYKHSIYVSRWYNASFVCQIPFFTLTLPQRNNMGSVAAANAGQNIAYPFIHALFALAGVALFSPLIFPEHRRRSTATSGLLSAVPDVESINRFLDRQMRLMSDSPAIGRQMRSAERRSMFYFLGQHLRVAFESVLNTIDHWTDRLPPYPRHKLQHCFRLSVCRMYSRPEKYRVVGLLFRSVFPYDRDLDNSESSVMSGYRTAAAFGRNRTNDCFRRYDSCSVSVWDVLREGSVFLVNRSADKLSATQRKVLLFAVNHVLSYFE</sequence>
<feature type="signal peptide" evidence="2">
    <location>
        <begin position="1"/>
        <end position="28"/>
    </location>
</feature>
<dbReference type="EMBL" id="OC862293">
    <property type="protein sequence ID" value="CAD7630091.1"/>
    <property type="molecule type" value="Genomic_DNA"/>
</dbReference>
<name>A0A7R9Q2L9_9ACAR</name>
<dbReference type="EMBL" id="CAJPIZ010007718">
    <property type="protein sequence ID" value="CAG2110521.1"/>
    <property type="molecule type" value="Genomic_DNA"/>
</dbReference>
<keyword evidence="1" id="KW-1133">Transmembrane helix</keyword>
<feature type="chain" id="PRO_5035680619" evidence="2">
    <location>
        <begin position="29"/>
        <end position="341"/>
    </location>
</feature>
<evidence type="ECO:0000313" key="4">
    <source>
        <dbReference type="Proteomes" id="UP000759131"/>
    </source>
</evidence>
<reference evidence="3" key="1">
    <citation type="submission" date="2020-11" db="EMBL/GenBank/DDBJ databases">
        <authorList>
            <person name="Tran Van P."/>
        </authorList>
    </citation>
    <scope>NUCLEOTIDE SEQUENCE</scope>
</reference>
<gene>
    <name evidence="3" type="ORF">OSB1V03_LOCUS10504</name>
</gene>
<dbReference type="AlphaFoldDB" id="A0A7R9Q2L9"/>
<proteinExistence type="predicted"/>
<dbReference type="OrthoDB" id="10456051at2759"/>
<organism evidence="3">
    <name type="scientific">Medioppia subpectinata</name>
    <dbReference type="NCBI Taxonomy" id="1979941"/>
    <lineage>
        <taxon>Eukaryota</taxon>
        <taxon>Metazoa</taxon>
        <taxon>Ecdysozoa</taxon>
        <taxon>Arthropoda</taxon>
        <taxon>Chelicerata</taxon>
        <taxon>Arachnida</taxon>
        <taxon>Acari</taxon>
        <taxon>Acariformes</taxon>
        <taxon>Sarcoptiformes</taxon>
        <taxon>Oribatida</taxon>
        <taxon>Brachypylina</taxon>
        <taxon>Oppioidea</taxon>
        <taxon>Oppiidae</taxon>
        <taxon>Medioppia</taxon>
    </lineage>
</organism>
<evidence type="ECO:0000313" key="3">
    <source>
        <dbReference type="EMBL" id="CAD7630091.1"/>
    </source>
</evidence>
<keyword evidence="4" id="KW-1185">Reference proteome</keyword>
<feature type="transmembrane region" description="Helical" evidence="1">
    <location>
        <begin position="123"/>
        <end position="145"/>
    </location>
</feature>